<proteinExistence type="predicted"/>
<dbReference type="PROSITE" id="PS50237">
    <property type="entry name" value="HECT"/>
    <property type="match status" value="1"/>
</dbReference>
<dbReference type="Proteomes" id="UP000481153">
    <property type="component" value="Unassembled WGS sequence"/>
</dbReference>
<organism evidence="8 9">
    <name type="scientific">Aphanomyces euteiches</name>
    <dbReference type="NCBI Taxonomy" id="100861"/>
    <lineage>
        <taxon>Eukaryota</taxon>
        <taxon>Sar</taxon>
        <taxon>Stramenopiles</taxon>
        <taxon>Oomycota</taxon>
        <taxon>Saprolegniomycetes</taxon>
        <taxon>Saprolegniales</taxon>
        <taxon>Verrucalvaceae</taxon>
        <taxon>Aphanomyces</taxon>
    </lineage>
</organism>
<evidence type="ECO:0000256" key="5">
    <source>
        <dbReference type="ARBA" id="ARBA00022786"/>
    </source>
</evidence>
<comment type="caution">
    <text evidence="6">Lacks conserved residue(s) required for the propagation of feature annotation.</text>
</comment>
<dbReference type="Gene3D" id="3.30.2410.10">
    <property type="entry name" value="Hect, E3 ligase catalytic domain"/>
    <property type="match status" value="1"/>
</dbReference>
<dbReference type="SMART" id="SM00119">
    <property type="entry name" value="HECTc"/>
    <property type="match status" value="1"/>
</dbReference>
<protein>
    <recommendedName>
        <fullName evidence="3">HECT-type E3 ubiquitin transferase</fullName>
        <ecNumber evidence="3">2.3.2.26</ecNumber>
    </recommendedName>
</protein>
<dbReference type="SUPFAM" id="SSF56204">
    <property type="entry name" value="Hect, E3 ligase catalytic domain"/>
    <property type="match status" value="1"/>
</dbReference>
<accession>A0A6G0XQ47</accession>
<comment type="caution">
    <text evidence="8">The sequence shown here is derived from an EMBL/GenBank/DDBJ whole genome shotgun (WGS) entry which is preliminary data.</text>
</comment>
<dbReference type="GO" id="GO:0016567">
    <property type="term" value="P:protein ubiquitination"/>
    <property type="evidence" value="ECO:0007669"/>
    <property type="project" value="TreeGrafter"/>
</dbReference>
<dbReference type="GO" id="GO:0006511">
    <property type="term" value="P:ubiquitin-dependent protein catabolic process"/>
    <property type="evidence" value="ECO:0007669"/>
    <property type="project" value="TreeGrafter"/>
</dbReference>
<dbReference type="GO" id="GO:0061630">
    <property type="term" value="F:ubiquitin protein ligase activity"/>
    <property type="evidence" value="ECO:0007669"/>
    <property type="project" value="UniProtKB-EC"/>
</dbReference>
<dbReference type="InterPro" id="IPR050409">
    <property type="entry name" value="E3_ubiq-protein_ligase"/>
</dbReference>
<sequence length="433" mass="49525">MDTFIAHRLRNQWNRGFDKDKRVVWKSHRDYLSHPEQYYTVVRTHTGSSLDLVALPSESGTLTTLRGEVLPAWWIYQLRAIQDKSFSLKYAWMVNQIALAYSNYTKIKVYRSKLFEESIQIIMHIPLNQLCTLTKISLLGESGIDAGGVAREWYMLLTTALFEPKQGLFVVNKSDQSFSVNPNSARDHGSKHLERFHAIGRLLGRAIVDGQVLPFHFSVPLLKILLGYPVSMDDIRYVDPTIYSSLRYVRDAEDVDNLSLTFSVSLDASTEVDLIPNGRNVAVTNANKADYVDRMVRYLLFGSVAPQLESLVQGLYEVLPPELLMAFDYKELELVLCGFSEIDVADWKRCTNVSRSLESIVEWFWEIVENEMTSVQRERLLQFTTGSSRVPLQGFKGLTSQDGRLCPFSLHGMSYKEGILPRVQPIYRNTQDE</sequence>
<evidence type="ECO:0000313" key="9">
    <source>
        <dbReference type="Proteomes" id="UP000481153"/>
    </source>
</evidence>
<keyword evidence="9" id="KW-1185">Reference proteome</keyword>
<dbReference type="InterPro" id="IPR035983">
    <property type="entry name" value="Hect_E3_ubiquitin_ligase"/>
</dbReference>
<dbReference type="EMBL" id="VJMJ01000025">
    <property type="protein sequence ID" value="KAF0742656.1"/>
    <property type="molecule type" value="Genomic_DNA"/>
</dbReference>
<dbReference type="InterPro" id="IPR000569">
    <property type="entry name" value="HECT_dom"/>
</dbReference>
<gene>
    <name evidence="8" type="ORF">Ae201684_002358</name>
</gene>
<evidence type="ECO:0000256" key="6">
    <source>
        <dbReference type="PROSITE-ProRule" id="PRU00104"/>
    </source>
</evidence>
<evidence type="ECO:0000256" key="4">
    <source>
        <dbReference type="ARBA" id="ARBA00022679"/>
    </source>
</evidence>
<dbReference type="PANTHER" id="PTHR11254">
    <property type="entry name" value="HECT DOMAIN UBIQUITIN-PROTEIN LIGASE"/>
    <property type="match status" value="1"/>
</dbReference>
<dbReference type="AlphaFoldDB" id="A0A6G0XQ47"/>
<dbReference type="Pfam" id="PF00632">
    <property type="entry name" value="HECT"/>
    <property type="match status" value="1"/>
</dbReference>
<dbReference type="Gene3D" id="3.30.2160.10">
    <property type="entry name" value="Hect, E3 ligase catalytic domain"/>
    <property type="match status" value="1"/>
</dbReference>
<evidence type="ECO:0000313" key="8">
    <source>
        <dbReference type="EMBL" id="KAF0742656.1"/>
    </source>
</evidence>
<reference evidence="8 9" key="1">
    <citation type="submission" date="2019-07" db="EMBL/GenBank/DDBJ databases">
        <title>Genomics analysis of Aphanomyces spp. identifies a new class of oomycete effector associated with host adaptation.</title>
        <authorList>
            <person name="Gaulin E."/>
        </authorList>
    </citation>
    <scope>NUCLEOTIDE SEQUENCE [LARGE SCALE GENOMIC DNA]</scope>
    <source>
        <strain evidence="8 9">ATCC 201684</strain>
    </source>
</reference>
<evidence type="ECO:0000256" key="3">
    <source>
        <dbReference type="ARBA" id="ARBA00012485"/>
    </source>
</evidence>
<evidence type="ECO:0000256" key="2">
    <source>
        <dbReference type="ARBA" id="ARBA00004906"/>
    </source>
</evidence>
<dbReference type="VEuPathDB" id="FungiDB:AeMF1_007267"/>
<evidence type="ECO:0000256" key="1">
    <source>
        <dbReference type="ARBA" id="ARBA00000885"/>
    </source>
</evidence>
<keyword evidence="4" id="KW-0808">Transferase</keyword>
<comment type="pathway">
    <text evidence="2">Protein modification; protein ubiquitination.</text>
</comment>
<keyword evidence="5 6" id="KW-0833">Ubl conjugation pathway</keyword>
<dbReference type="EC" id="2.3.2.26" evidence="3"/>
<name>A0A6G0XQ47_9STRA</name>
<feature type="domain" description="HECT" evidence="7">
    <location>
        <begin position="135"/>
        <end position="424"/>
    </location>
</feature>
<dbReference type="GO" id="GO:0005737">
    <property type="term" value="C:cytoplasm"/>
    <property type="evidence" value="ECO:0007669"/>
    <property type="project" value="TreeGrafter"/>
</dbReference>
<dbReference type="Gene3D" id="3.90.1750.10">
    <property type="entry name" value="Hect, E3 ligase catalytic domains"/>
    <property type="match status" value="1"/>
</dbReference>
<evidence type="ECO:0000259" key="7">
    <source>
        <dbReference type="PROSITE" id="PS50237"/>
    </source>
</evidence>
<dbReference type="PANTHER" id="PTHR11254:SF440">
    <property type="entry name" value="E3 UBIQUITIN-PROTEIN LIGASE NEDD-4"/>
    <property type="match status" value="1"/>
</dbReference>
<comment type="catalytic activity">
    <reaction evidence="1">
        <text>S-ubiquitinyl-[E2 ubiquitin-conjugating enzyme]-L-cysteine + [acceptor protein]-L-lysine = [E2 ubiquitin-conjugating enzyme]-L-cysteine + N(6)-ubiquitinyl-[acceptor protein]-L-lysine.</text>
        <dbReference type="EC" id="2.3.2.26"/>
    </reaction>
</comment>